<dbReference type="EMBL" id="CP101462">
    <property type="protein sequence ID" value="UTT43465.1"/>
    <property type="molecule type" value="Genomic_DNA"/>
</dbReference>
<evidence type="ECO:0000256" key="4">
    <source>
        <dbReference type="ARBA" id="ARBA00023163"/>
    </source>
</evidence>
<evidence type="ECO:0000256" key="3">
    <source>
        <dbReference type="ARBA" id="ARBA00023125"/>
    </source>
</evidence>
<dbReference type="InterPro" id="IPR036388">
    <property type="entry name" value="WH-like_DNA-bd_sf"/>
</dbReference>
<reference evidence="6" key="1">
    <citation type="submission" date="2022-07" db="EMBL/GenBank/DDBJ databases">
        <title>Complete genome of CX2.</title>
        <authorList>
            <person name="Cao G."/>
        </authorList>
    </citation>
    <scope>NUCLEOTIDE SEQUENCE</scope>
    <source>
        <strain evidence="6">CX2</strain>
    </source>
</reference>
<dbReference type="InterPro" id="IPR000847">
    <property type="entry name" value="LysR_HTH_N"/>
</dbReference>
<dbReference type="CDD" id="cd05466">
    <property type="entry name" value="PBP2_LTTR_substrate"/>
    <property type="match status" value="1"/>
</dbReference>
<name>A0ABY5FPN2_9BACL</name>
<organism evidence="6 7">
    <name type="scientific">Exiguobacterium aurantiacum</name>
    <dbReference type="NCBI Taxonomy" id="33987"/>
    <lineage>
        <taxon>Bacteria</taxon>
        <taxon>Bacillati</taxon>
        <taxon>Bacillota</taxon>
        <taxon>Bacilli</taxon>
        <taxon>Bacillales</taxon>
        <taxon>Bacillales Family XII. Incertae Sedis</taxon>
        <taxon>Exiguobacterium</taxon>
    </lineage>
</organism>
<keyword evidence="2" id="KW-0805">Transcription regulation</keyword>
<dbReference type="InterPro" id="IPR005119">
    <property type="entry name" value="LysR_subst-bd"/>
</dbReference>
<dbReference type="InterPro" id="IPR050950">
    <property type="entry name" value="HTH-type_LysR_regulators"/>
</dbReference>
<dbReference type="PANTHER" id="PTHR30419:SF8">
    <property type="entry name" value="NITROGEN ASSIMILATION TRANSCRIPTIONAL ACTIVATOR-RELATED"/>
    <property type="match status" value="1"/>
</dbReference>
<evidence type="ECO:0000256" key="2">
    <source>
        <dbReference type="ARBA" id="ARBA00023015"/>
    </source>
</evidence>
<dbReference type="RefSeq" id="WP_255177849.1">
    <property type="nucleotide sequence ID" value="NZ_CP101462.1"/>
</dbReference>
<dbReference type="PROSITE" id="PS50931">
    <property type="entry name" value="HTH_LYSR"/>
    <property type="match status" value="1"/>
</dbReference>
<dbReference type="SUPFAM" id="SSF53850">
    <property type="entry name" value="Periplasmic binding protein-like II"/>
    <property type="match status" value="1"/>
</dbReference>
<dbReference type="InterPro" id="IPR036390">
    <property type="entry name" value="WH_DNA-bd_sf"/>
</dbReference>
<dbReference type="Pfam" id="PF03466">
    <property type="entry name" value="LysR_substrate"/>
    <property type="match status" value="1"/>
</dbReference>
<gene>
    <name evidence="6" type="ORF">NMQ00_02905</name>
</gene>
<dbReference type="Gene3D" id="1.10.10.10">
    <property type="entry name" value="Winged helix-like DNA-binding domain superfamily/Winged helix DNA-binding domain"/>
    <property type="match status" value="1"/>
</dbReference>
<dbReference type="SUPFAM" id="SSF46785">
    <property type="entry name" value="Winged helix' DNA-binding domain"/>
    <property type="match status" value="1"/>
</dbReference>
<feature type="domain" description="HTH lysR-type" evidence="5">
    <location>
        <begin position="1"/>
        <end position="58"/>
    </location>
</feature>
<keyword evidence="7" id="KW-1185">Reference proteome</keyword>
<dbReference type="Proteomes" id="UP001060325">
    <property type="component" value="Chromosome"/>
</dbReference>
<proteinExistence type="inferred from homology"/>
<evidence type="ECO:0000313" key="6">
    <source>
        <dbReference type="EMBL" id="UTT43465.1"/>
    </source>
</evidence>
<comment type="similarity">
    <text evidence="1">Belongs to the LysR transcriptional regulatory family.</text>
</comment>
<dbReference type="PANTHER" id="PTHR30419">
    <property type="entry name" value="HTH-TYPE TRANSCRIPTIONAL REGULATOR YBHD"/>
    <property type="match status" value="1"/>
</dbReference>
<accession>A0ABY5FPN2</accession>
<keyword evidence="4" id="KW-0804">Transcription</keyword>
<dbReference type="Gene3D" id="3.40.190.290">
    <property type="match status" value="1"/>
</dbReference>
<dbReference type="Pfam" id="PF00126">
    <property type="entry name" value="HTH_1"/>
    <property type="match status" value="1"/>
</dbReference>
<dbReference type="PRINTS" id="PR00039">
    <property type="entry name" value="HTHLYSR"/>
</dbReference>
<evidence type="ECO:0000259" key="5">
    <source>
        <dbReference type="PROSITE" id="PS50931"/>
    </source>
</evidence>
<keyword evidence="3" id="KW-0238">DNA-binding</keyword>
<sequence>MELQQLRYFLAVASEKNITRAAEHLRLSQPALSRQIHQLEDSLGGPLFERSQGGVTLTERGYYLAEHAKEMVRLADKISANLNTATPVSGELYIGGGETETLTSVVKTFRQMKQRHPDVKLRLYSGNGDDVIDKLDRGILDFGVVIEPVNLAAYASRELPHVDRWGILTRRDSPVGQKLAIETEDLLDLPLILSEQSLVDRHLSARLGVDLSEADVVATYNLLYNASLLVREGIGHALCLDGIINTYGTELVFVPLHPPLTSSVHLIWKNGSRLSNVASTFLELFDERETAT</sequence>
<evidence type="ECO:0000256" key="1">
    <source>
        <dbReference type="ARBA" id="ARBA00009437"/>
    </source>
</evidence>
<evidence type="ECO:0000313" key="7">
    <source>
        <dbReference type="Proteomes" id="UP001060325"/>
    </source>
</evidence>
<protein>
    <submittedName>
        <fullName evidence="6">LysR family transcriptional regulator</fullName>
    </submittedName>
</protein>